<evidence type="ECO:0000259" key="4">
    <source>
        <dbReference type="PROSITE" id="PS51186"/>
    </source>
</evidence>
<keyword evidence="2" id="KW-0012">Acyltransferase</keyword>
<gene>
    <name evidence="5" type="primary">rimI</name>
    <name evidence="5" type="ORF">D3W54_07610</name>
</gene>
<sequence>MNPPPVAAITPQAAMLARVHATAFAPLHRWDAPAMQALVDMPGVFTLLAPQGRGDSAGFIMARTVFDEAEILTFAVDPAWRRQGIGRDLLARCVRSVAQGGATSLFLEVAQDNAPALALYRGAGFAQVGLRRDYYPDGTDACVMQLTI</sequence>
<dbReference type="SUPFAM" id="SSF55729">
    <property type="entry name" value="Acyl-CoA N-acyltransferases (Nat)"/>
    <property type="match status" value="1"/>
</dbReference>
<proteinExistence type="inferred from homology"/>
<dbReference type="PANTHER" id="PTHR43877">
    <property type="entry name" value="AMINOALKYLPHOSPHONATE N-ACETYLTRANSFERASE-RELATED-RELATED"/>
    <property type="match status" value="1"/>
</dbReference>
<evidence type="ECO:0000313" key="6">
    <source>
        <dbReference type="Proteomes" id="UP000427842"/>
    </source>
</evidence>
<organism evidence="5 6">
    <name type="scientific">Komagataeibacter medellinensis</name>
    <dbReference type="NCBI Taxonomy" id="1177712"/>
    <lineage>
        <taxon>Bacteria</taxon>
        <taxon>Pseudomonadati</taxon>
        <taxon>Pseudomonadota</taxon>
        <taxon>Alphaproteobacteria</taxon>
        <taxon>Acetobacterales</taxon>
        <taxon>Acetobacteraceae</taxon>
        <taxon>Komagataeibacter</taxon>
    </lineage>
</organism>
<evidence type="ECO:0000256" key="3">
    <source>
        <dbReference type="RuleBase" id="RU363094"/>
    </source>
</evidence>
<dbReference type="CDD" id="cd04301">
    <property type="entry name" value="NAT_SF"/>
    <property type="match status" value="1"/>
</dbReference>
<dbReference type="PROSITE" id="PS51186">
    <property type="entry name" value="GNAT"/>
    <property type="match status" value="1"/>
</dbReference>
<name>A0ABQ6VV62_9PROT</name>
<comment type="function">
    <text evidence="3">Acetylates the N-terminal alanine of ribosomal protein bS18.</text>
</comment>
<keyword evidence="3" id="KW-0963">Cytoplasm</keyword>
<evidence type="ECO:0000313" key="5">
    <source>
        <dbReference type="EMBL" id="KAB8124086.1"/>
    </source>
</evidence>
<dbReference type="EMBL" id="QYAZ01000001">
    <property type="protein sequence ID" value="KAB8124086.1"/>
    <property type="molecule type" value="Genomic_DNA"/>
</dbReference>
<dbReference type="Proteomes" id="UP000427842">
    <property type="component" value="Unassembled WGS sequence"/>
</dbReference>
<keyword evidence="6" id="KW-1185">Reference proteome</keyword>
<dbReference type="Pfam" id="PF00583">
    <property type="entry name" value="Acetyltransf_1"/>
    <property type="match status" value="1"/>
</dbReference>
<dbReference type="Gene3D" id="3.40.630.30">
    <property type="match status" value="1"/>
</dbReference>
<dbReference type="InterPro" id="IPR006464">
    <property type="entry name" value="AcTrfase_RimI/Ard1"/>
</dbReference>
<evidence type="ECO:0000256" key="2">
    <source>
        <dbReference type="ARBA" id="ARBA00023315"/>
    </source>
</evidence>
<dbReference type="EC" id="2.3.1.266" evidence="3"/>
<dbReference type="RefSeq" id="WP_153469720.1">
    <property type="nucleotide sequence ID" value="NZ_QYAZ01000001.1"/>
</dbReference>
<dbReference type="InterPro" id="IPR050832">
    <property type="entry name" value="Bact_Acetyltransf"/>
</dbReference>
<keyword evidence="1" id="KW-0808">Transferase</keyword>
<protein>
    <recommendedName>
        <fullName evidence="3">[Ribosomal protein bS18]-alanine N-acetyltransferase</fullName>
        <ecNumber evidence="3">2.3.1.266</ecNumber>
    </recommendedName>
</protein>
<feature type="domain" description="N-acetyltransferase" evidence="4">
    <location>
        <begin position="4"/>
        <end position="148"/>
    </location>
</feature>
<accession>A0ABQ6VV62</accession>
<dbReference type="InterPro" id="IPR000182">
    <property type="entry name" value="GNAT_dom"/>
</dbReference>
<dbReference type="InterPro" id="IPR016181">
    <property type="entry name" value="Acyl_CoA_acyltransferase"/>
</dbReference>
<evidence type="ECO:0000256" key="1">
    <source>
        <dbReference type="ARBA" id="ARBA00022679"/>
    </source>
</evidence>
<comment type="similarity">
    <text evidence="3">Belongs to the acetyltransferase family. RimI subfamily.</text>
</comment>
<comment type="caution">
    <text evidence="5">The sequence shown here is derived from an EMBL/GenBank/DDBJ whole genome shotgun (WGS) entry which is preliminary data.</text>
</comment>
<comment type="subcellular location">
    <subcellularLocation>
        <location evidence="3">Cytoplasm</location>
    </subcellularLocation>
</comment>
<dbReference type="NCBIfam" id="TIGR01575">
    <property type="entry name" value="rimI"/>
    <property type="match status" value="1"/>
</dbReference>
<reference evidence="5 6" key="1">
    <citation type="submission" date="2018-09" db="EMBL/GenBank/DDBJ databases">
        <title>Genome sequence and characterization of the bcs clusters for the production of nanocellulose from the low pH resistant strain Komagataeibacter medellinensis ID13488.</title>
        <authorList>
            <person name="Hernandez-Arriaga A.M."/>
            <person name="Del Cerro C."/>
            <person name="Urbina L."/>
            <person name="Eceiza A."/>
            <person name="Retegi A."/>
            <person name="Prieto M.A."/>
        </authorList>
    </citation>
    <scope>NUCLEOTIDE SEQUENCE [LARGE SCALE GENOMIC DNA]</scope>
    <source>
        <strain evidence="5 6">ID13488</strain>
    </source>
</reference>
<comment type="catalytic activity">
    <reaction evidence="3">
        <text>N-terminal L-alanyl-[ribosomal protein bS18] + acetyl-CoA = N-terminal N(alpha)-acetyl-L-alanyl-[ribosomal protein bS18] + CoA + H(+)</text>
        <dbReference type="Rhea" id="RHEA:43756"/>
        <dbReference type="Rhea" id="RHEA-COMP:10676"/>
        <dbReference type="Rhea" id="RHEA-COMP:10677"/>
        <dbReference type="ChEBI" id="CHEBI:15378"/>
        <dbReference type="ChEBI" id="CHEBI:57287"/>
        <dbReference type="ChEBI" id="CHEBI:57288"/>
        <dbReference type="ChEBI" id="CHEBI:64718"/>
        <dbReference type="ChEBI" id="CHEBI:83683"/>
        <dbReference type="EC" id="2.3.1.266"/>
    </reaction>
</comment>